<dbReference type="Proteomes" id="UP000256326">
    <property type="component" value="Unassembled WGS sequence"/>
</dbReference>
<feature type="transmembrane region" description="Helical" evidence="1">
    <location>
        <begin position="157"/>
        <end position="176"/>
    </location>
</feature>
<dbReference type="PANTHER" id="PTHR23028">
    <property type="entry name" value="ACETYLTRANSFERASE"/>
    <property type="match status" value="1"/>
</dbReference>
<keyword evidence="1" id="KW-0472">Membrane</keyword>
<feature type="transmembrane region" description="Helical" evidence="1">
    <location>
        <begin position="216"/>
        <end position="235"/>
    </location>
</feature>
<dbReference type="OrthoDB" id="9796461at2"/>
<accession>A0A3D9D1U7</accession>
<feature type="transmembrane region" description="Helical" evidence="1">
    <location>
        <begin position="275"/>
        <end position="301"/>
    </location>
</feature>
<feature type="transmembrane region" description="Helical" evidence="1">
    <location>
        <begin position="247"/>
        <end position="263"/>
    </location>
</feature>
<evidence type="ECO:0000259" key="2">
    <source>
        <dbReference type="Pfam" id="PF01757"/>
    </source>
</evidence>
<evidence type="ECO:0000256" key="1">
    <source>
        <dbReference type="SAM" id="Phobius"/>
    </source>
</evidence>
<dbReference type="GO" id="GO:0016020">
    <property type="term" value="C:membrane"/>
    <property type="evidence" value="ECO:0007669"/>
    <property type="project" value="TreeGrafter"/>
</dbReference>
<name>A0A3D9D1U7_9FLAO</name>
<dbReference type="InterPro" id="IPR002656">
    <property type="entry name" value="Acyl_transf_3_dom"/>
</dbReference>
<keyword evidence="1" id="KW-1133">Transmembrane helix</keyword>
<dbReference type="GO" id="GO:0009103">
    <property type="term" value="P:lipopolysaccharide biosynthetic process"/>
    <property type="evidence" value="ECO:0007669"/>
    <property type="project" value="TreeGrafter"/>
</dbReference>
<feature type="transmembrane region" description="Helical" evidence="1">
    <location>
        <begin position="42"/>
        <end position="62"/>
    </location>
</feature>
<feature type="transmembrane region" description="Helical" evidence="1">
    <location>
        <begin position="307"/>
        <end position="328"/>
    </location>
</feature>
<keyword evidence="4" id="KW-1185">Reference proteome</keyword>
<keyword evidence="1" id="KW-0812">Transmembrane</keyword>
<dbReference type="EMBL" id="QNUG01000007">
    <property type="protein sequence ID" value="REC71907.1"/>
    <property type="molecule type" value="Genomic_DNA"/>
</dbReference>
<gene>
    <name evidence="3" type="ORF">DRF58_04535</name>
</gene>
<feature type="transmembrane region" description="Helical" evidence="1">
    <location>
        <begin position="182"/>
        <end position="204"/>
    </location>
</feature>
<dbReference type="GO" id="GO:0016747">
    <property type="term" value="F:acyltransferase activity, transferring groups other than amino-acyl groups"/>
    <property type="evidence" value="ECO:0007669"/>
    <property type="project" value="InterPro"/>
</dbReference>
<organism evidence="3 4">
    <name type="scientific">Epilithonimonas hispanica</name>
    <dbReference type="NCBI Taxonomy" id="358687"/>
    <lineage>
        <taxon>Bacteria</taxon>
        <taxon>Pseudomonadati</taxon>
        <taxon>Bacteroidota</taxon>
        <taxon>Flavobacteriia</taxon>
        <taxon>Flavobacteriales</taxon>
        <taxon>Weeksellaceae</taxon>
        <taxon>Chryseobacterium group</taxon>
        <taxon>Epilithonimonas</taxon>
    </lineage>
</organism>
<evidence type="ECO:0000313" key="4">
    <source>
        <dbReference type="Proteomes" id="UP000256326"/>
    </source>
</evidence>
<dbReference type="RefSeq" id="WP_116033383.1">
    <property type="nucleotide sequence ID" value="NZ_JBHLVV010000029.1"/>
</dbReference>
<protein>
    <submittedName>
        <fullName evidence="3">Acyltransferase</fullName>
    </submittedName>
</protein>
<comment type="caution">
    <text evidence="3">The sequence shown here is derived from an EMBL/GenBank/DDBJ whole genome shotgun (WGS) entry which is preliminary data.</text>
</comment>
<keyword evidence="3" id="KW-0012">Acyltransferase</keyword>
<dbReference type="PANTHER" id="PTHR23028:SF53">
    <property type="entry name" value="ACYL_TRANSF_3 DOMAIN-CONTAINING PROTEIN"/>
    <property type="match status" value="1"/>
</dbReference>
<proteinExistence type="predicted"/>
<reference evidence="3 4" key="1">
    <citation type="journal article" date="2006" name="Int. J. Syst. Evol. Microbiol.">
        <title>Chryseobacterium hispanicum sp. nov., isolated from the drinking water distribution system of Sevilla, Spain.</title>
        <authorList>
            <person name="Gallego V."/>
            <person name="Garcia M.T."/>
            <person name="Ventosa A."/>
        </authorList>
    </citation>
    <scope>NUCLEOTIDE SEQUENCE [LARGE SCALE GENOMIC DNA]</scope>
    <source>
        <strain evidence="3 4">KCTC 22104</strain>
    </source>
</reference>
<dbReference type="AlphaFoldDB" id="A0A3D9D1U7"/>
<feature type="transmembrane region" description="Helical" evidence="1">
    <location>
        <begin position="129"/>
        <end position="150"/>
    </location>
</feature>
<dbReference type="InterPro" id="IPR050879">
    <property type="entry name" value="Acyltransferase_3"/>
</dbReference>
<feature type="domain" description="Acyltransferase 3" evidence="2">
    <location>
        <begin position="7"/>
        <end position="325"/>
    </location>
</feature>
<sequence>MIKPLTSLRFFFAFFVFLSHLQGIKTDNILFQWLTRNIFFEGYLGVSFFFILSGFVISYSYAKKINSSKFTSFQFYKARMFRIYPLYILTTILGVVTVIHTPSLSTWLINIFAIQSFLPTINEHVMNAPSWSISNEFFFYLCFPLLYPLIEKNKKSSIIIIISSCIILFSTPLFFSEVNQKFIFYIHPLSRLLDFSLGILLFHLYQLIQKRDLKRINFTTWESLALLFFILTFLPHHAIPRMFRFSVYYWLPMSAIILVFALQRGHFSKLLQNRILVYLGEISFSFYLMHLIVINTLLPLLPINNPFTSLIIILIAVVFFSIILFEYFEKPVNTLLKRKFLHS</sequence>
<keyword evidence="3" id="KW-0808">Transferase</keyword>
<evidence type="ECO:0000313" key="3">
    <source>
        <dbReference type="EMBL" id="REC71907.1"/>
    </source>
</evidence>
<dbReference type="Pfam" id="PF01757">
    <property type="entry name" value="Acyl_transf_3"/>
    <property type="match status" value="1"/>
</dbReference>
<feature type="transmembrane region" description="Helical" evidence="1">
    <location>
        <begin position="83"/>
        <end position="109"/>
    </location>
</feature>